<dbReference type="OrthoDB" id="3729683at2759"/>
<evidence type="ECO:0000313" key="4">
    <source>
        <dbReference type="Proteomes" id="UP000799777"/>
    </source>
</evidence>
<dbReference type="EMBL" id="ML978181">
    <property type="protein sequence ID" value="KAF2031434.1"/>
    <property type="molecule type" value="Genomic_DNA"/>
</dbReference>
<accession>A0A9P4HCZ6</accession>
<keyword evidence="4" id="KW-1185">Reference proteome</keyword>
<protein>
    <submittedName>
        <fullName evidence="3">Uncharacterized protein</fullName>
    </submittedName>
</protein>
<gene>
    <name evidence="3" type="ORF">EK21DRAFT_63259</name>
</gene>
<dbReference type="Proteomes" id="UP000799777">
    <property type="component" value="Unassembled WGS sequence"/>
</dbReference>
<sequence>MKQILLCLFHWSYIQLSASFPVEEKPGFTLWPLERRALTPLTELQFSGLRGTQLGISEKSHFGVPDPTCRGKLPGQGCWTMDEFTVDKMIDARELKANNCPVPCLFYTQKLSGAAERAANYVLWDVLLLGATEEKRDFQTIWDLHDRKYYPKDNDLDATPEAKCAYLDADPRDVELGINGCQRRYFMSMSKAMAAECSGEIFLMTMTDLARDADVPEDGIWWQVEFPTLIDEKRAEDKKITKVMPDLSPEEFKKLQDLPDDEKSPPEELHRGEYWPSGPGKAQLEKSKAPAGKRGDSDSQQKRSPTTIGFVKRADRSNAQVCAYGEECYPYPYPIKDMYEWYKDATW</sequence>
<evidence type="ECO:0000256" key="1">
    <source>
        <dbReference type="SAM" id="MobiDB-lite"/>
    </source>
</evidence>
<name>A0A9P4HCZ6_9PLEO</name>
<keyword evidence="2" id="KW-0732">Signal</keyword>
<feature type="chain" id="PRO_5040262701" evidence="2">
    <location>
        <begin position="20"/>
        <end position="347"/>
    </location>
</feature>
<proteinExistence type="predicted"/>
<reference evidence="3" key="1">
    <citation type="journal article" date="2020" name="Stud. Mycol.">
        <title>101 Dothideomycetes genomes: a test case for predicting lifestyles and emergence of pathogens.</title>
        <authorList>
            <person name="Haridas S."/>
            <person name="Albert R."/>
            <person name="Binder M."/>
            <person name="Bloem J."/>
            <person name="Labutti K."/>
            <person name="Salamov A."/>
            <person name="Andreopoulos B."/>
            <person name="Baker S."/>
            <person name="Barry K."/>
            <person name="Bills G."/>
            <person name="Bluhm B."/>
            <person name="Cannon C."/>
            <person name="Castanera R."/>
            <person name="Culley D."/>
            <person name="Daum C."/>
            <person name="Ezra D."/>
            <person name="Gonzalez J."/>
            <person name="Henrissat B."/>
            <person name="Kuo A."/>
            <person name="Liang C."/>
            <person name="Lipzen A."/>
            <person name="Lutzoni F."/>
            <person name="Magnuson J."/>
            <person name="Mondo S."/>
            <person name="Nolan M."/>
            <person name="Ohm R."/>
            <person name="Pangilinan J."/>
            <person name="Park H.-J."/>
            <person name="Ramirez L."/>
            <person name="Alfaro M."/>
            <person name="Sun H."/>
            <person name="Tritt A."/>
            <person name="Yoshinaga Y."/>
            <person name="Zwiers L.-H."/>
            <person name="Turgeon B."/>
            <person name="Goodwin S."/>
            <person name="Spatafora J."/>
            <person name="Crous P."/>
            <person name="Grigoriev I."/>
        </authorList>
    </citation>
    <scope>NUCLEOTIDE SEQUENCE</scope>
    <source>
        <strain evidence="3">CBS 110217</strain>
    </source>
</reference>
<evidence type="ECO:0000256" key="2">
    <source>
        <dbReference type="SAM" id="SignalP"/>
    </source>
</evidence>
<feature type="compositionally biased region" description="Basic and acidic residues" evidence="1">
    <location>
        <begin position="283"/>
        <end position="301"/>
    </location>
</feature>
<feature type="signal peptide" evidence="2">
    <location>
        <begin position="1"/>
        <end position="19"/>
    </location>
</feature>
<feature type="compositionally biased region" description="Basic and acidic residues" evidence="1">
    <location>
        <begin position="250"/>
        <end position="273"/>
    </location>
</feature>
<comment type="caution">
    <text evidence="3">The sequence shown here is derived from an EMBL/GenBank/DDBJ whole genome shotgun (WGS) entry which is preliminary data.</text>
</comment>
<dbReference type="AlphaFoldDB" id="A0A9P4HCZ6"/>
<evidence type="ECO:0000313" key="3">
    <source>
        <dbReference type="EMBL" id="KAF2031434.1"/>
    </source>
</evidence>
<organism evidence="3 4">
    <name type="scientific">Setomelanomma holmii</name>
    <dbReference type="NCBI Taxonomy" id="210430"/>
    <lineage>
        <taxon>Eukaryota</taxon>
        <taxon>Fungi</taxon>
        <taxon>Dikarya</taxon>
        <taxon>Ascomycota</taxon>
        <taxon>Pezizomycotina</taxon>
        <taxon>Dothideomycetes</taxon>
        <taxon>Pleosporomycetidae</taxon>
        <taxon>Pleosporales</taxon>
        <taxon>Pleosporineae</taxon>
        <taxon>Phaeosphaeriaceae</taxon>
        <taxon>Setomelanomma</taxon>
    </lineage>
</organism>
<feature type="region of interest" description="Disordered" evidence="1">
    <location>
        <begin position="250"/>
        <end position="311"/>
    </location>
</feature>